<feature type="transmembrane region" description="Helical" evidence="1">
    <location>
        <begin position="171"/>
        <end position="193"/>
    </location>
</feature>
<keyword evidence="1" id="KW-0472">Membrane</keyword>
<proteinExistence type="predicted"/>
<reference evidence="2" key="1">
    <citation type="submission" date="2020-11" db="EMBL/GenBank/DDBJ databases">
        <authorList>
            <consortium name="DOE Joint Genome Institute"/>
            <person name="Ahrendt S."/>
            <person name="Riley R."/>
            <person name="Andreopoulos W."/>
            <person name="LaButti K."/>
            <person name="Pangilinan J."/>
            <person name="Ruiz-duenas F.J."/>
            <person name="Barrasa J.M."/>
            <person name="Sanchez-Garcia M."/>
            <person name="Camarero S."/>
            <person name="Miyauchi S."/>
            <person name="Serrano A."/>
            <person name="Linde D."/>
            <person name="Babiker R."/>
            <person name="Drula E."/>
            <person name="Ayuso-Fernandez I."/>
            <person name="Pacheco R."/>
            <person name="Padilla G."/>
            <person name="Ferreira P."/>
            <person name="Barriuso J."/>
            <person name="Kellner H."/>
            <person name="Castanera R."/>
            <person name="Alfaro M."/>
            <person name="Ramirez L."/>
            <person name="Pisabarro A.G."/>
            <person name="Kuo A."/>
            <person name="Tritt A."/>
            <person name="Lipzen A."/>
            <person name="He G."/>
            <person name="Yan M."/>
            <person name="Ng V."/>
            <person name="Cullen D."/>
            <person name="Martin F."/>
            <person name="Rosso M.-N."/>
            <person name="Henrissat B."/>
            <person name="Hibbett D."/>
            <person name="Martinez A.T."/>
            <person name="Grigoriev I.V."/>
        </authorList>
    </citation>
    <scope>NUCLEOTIDE SEQUENCE</scope>
    <source>
        <strain evidence="2">AH 44721</strain>
    </source>
</reference>
<accession>A0A9P5NG34</accession>
<evidence type="ECO:0000313" key="3">
    <source>
        <dbReference type="Proteomes" id="UP000724874"/>
    </source>
</evidence>
<dbReference type="Proteomes" id="UP000724874">
    <property type="component" value="Unassembled WGS sequence"/>
</dbReference>
<evidence type="ECO:0000313" key="2">
    <source>
        <dbReference type="EMBL" id="KAF8883327.1"/>
    </source>
</evidence>
<name>A0A9P5NG34_GYMJU</name>
<feature type="transmembrane region" description="Helical" evidence="1">
    <location>
        <begin position="93"/>
        <end position="111"/>
    </location>
</feature>
<gene>
    <name evidence="2" type="ORF">CPB84DRAFT_1790103</name>
</gene>
<protein>
    <submittedName>
        <fullName evidence="2">Uncharacterized protein</fullName>
    </submittedName>
</protein>
<dbReference type="EMBL" id="JADNYJ010000116">
    <property type="protein sequence ID" value="KAF8883327.1"/>
    <property type="molecule type" value="Genomic_DNA"/>
</dbReference>
<keyword evidence="1" id="KW-1133">Transmembrane helix</keyword>
<evidence type="ECO:0000256" key="1">
    <source>
        <dbReference type="SAM" id="Phobius"/>
    </source>
</evidence>
<keyword evidence="3" id="KW-1185">Reference proteome</keyword>
<sequence length="278" mass="31636">MPATGNLIKKRDPSSDIRALVVYIVYLHQPAKSRALFAHFFDGANTSHEKIVQMGLPHFRNSWSADEATESKEFITKWEGFTEELTKGWEHNLKLIGIALSVCTGLLQIFGLDLGNLLHTVLSLFLFVASFLFQGMLAEHFRGHMRNVRRAATWRTLLSPDIRLGVLWNDWVMVSLPDVYAVWGGVSLFLQFALLATTARKGEPISSPVNPEVYKVFLCVFVLSGLWAYWRTWMTLMISKCELDNKWDECNTQQVGNNPEGKTSQFQLNHNILTFHSS</sequence>
<organism evidence="2 3">
    <name type="scientific">Gymnopilus junonius</name>
    <name type="common">Spectacular rustgill mushroom</name>
    <name type="synonym">Gymnopilus spectabilis subsp. junonius</name>
    <dbReference type="NCBI Taxonomy" id="109634"/>
    <lineage>
        <taxon>Eukaryota</taxon>
        <taxon>Fungi</taxon>
        <taxon>Dikarya</taxon>
        <taxon>Basidiomycota</taxon>
        <taxon>Agaricomycotina</taxon>
        <taxon>Agaricomycetes</taxon>
        <taxon>Agaricomycetidae</taxon>
        <taxon>Agaricales</taxon>
        <taxon>Agaricineae</taxon>
        <taxon>Hymenogastraceae</taxon>
        <taxon>Gymnopilus</taxon>
    </lineage>
</organism>
<comment type="caution">
    <text evidence="2">The sequence shown here is derived from an EMBL/GenBank/DDBJ whole genome shotgun (WGS) entry which is preliminary data.</text>
</comment>
<dbReference type="AlphaFoldDB" id="A0A9P5NG34"/>
<feature type="transmembrane region" description="Helical" evidence="1">
    <location>
        <begin position="117"/>
        <end position="137"/>
    </location>
</feature>
<feature type="transmembrane region" description="Helical" evidence="1">
    <location>
        <begin position="213"/>
        <end position="230"/>
    </location>
</feature>
<keyword evidence="1" id="KW-0812">Transmembrane</keyword>